<evidence type="ECO:0000256" key="3">
    <source>
        <dbReference type="ARBA" id="ARBA00022538"/>
    </source>
</evidence>
<feature type="domain" description="Ion transport" evidence="14">
    <location>
        <begin position="157"/>
        <end position="396"/>
    </location>
</feature>
<protein>
    <submittedName>
        <fullName evidence="15">Potassium voltage-gated channel subfamily B member 2</fullName>
    </submittedName>
</protein>
<dbReference type="PANTHER" id="PTHR11537">
    <property type="entry name" value="VOLTAGE-GATED POTASSIUM CHANNEL"/>
    <property type="match status" value="1"/>
</dbReference>
<keyword evidence="5" id="KW-0631">Potassium channel</keyword>
<feature type="transmembrane region" description="Helical" evidence="13">
    <location>
        <begin position="295"/>
        <end position="316"/>
    </location>
</feature>
<dbReference type="Proteomes" id="UP000827549">
    <property type="component" value="Chromosome 3"/>
</dbReference>
<gene>
    <name evidence="15" type="primary">Kcnb2</name>
    <name evidence="15" type="ORF">LOC62_03G005031</name>
</gene>
<dbReference type="InterPro" id="IPR005821">
    <property type="entry name" value="Ion_trans_dom"/>
</dbReference>
<feature type="transmembrane region" description="Helical" evidence="13">
    <location>
        <begin position="369"/>
        <end position="390"/>
    </location>
</feature>
<dbReference type="EMBL" id="CP086716">
    <property type="protein sequence ID" value="WOO81508.1"/>
    <property type="molecule type" value="Genomic_DNA"/>
</dbReference>
<keyword evidence="9" id="KW-0406">Ion transport</keyword>
<evidence type="ECO:0000259" key="14">
    <source>
        <dbReference type="Pfam" id="PF00520"/>
    </source>
</evidence>
<keyword evidence="10 13" id="KW-0472">Membrane</keyword>
<dbReference type="FunFam" id="1.10.287.70:FF:000097">
    <property type="entry name" value="Potassium voltage-gated channel subfamily G member 3"/>
    <property type="match status" value="1"/>
</dbReference>
<sequence length="562" mass="61438">MATYPPPSTSLPAEEYELTSAGTVQPPPPQAQAPGSAKSRKLTLHPNASSSALLFAAPGANSSPVNQRPRPRRRASSNSTRLHSGGNHEFTRSHFLNEDLDHLGPASEEVHVPNFGSILGFNETGEDHYSVAATIRSRWKRKLYLLLEEPASGREAFYVHVLVTGAIIFSAILTTLSTLPAFHTDPVAVKTQFGLDTTLVLLFTIEYIARSLAHSASWTMYYNWATSFFGVLDLLAILPYYIEVIRQQDTSILFRFSILRTFRLLRVFRAFRYQSSMLLTIEVMYVAVRRSKDALIAISYFILLVLVLFSTLIYFAERGTWDATLGAFVDSDGDVSLFDSIPQTAWYALVTMSTAGYGDVVPKSALGKLLSVPLLMFGLLLIALPSFVLGRNFAIVYDAMVHTIPQAPTPADSPPPSPRRGGILTPVEEADSVPLLPVTAPALSSPLPQPHVKEGSGGSLSQPKMWDPLAQGLPAGPSTAPQPARDKGLTNVKLAKNQFVLLEQIDSLRRVVDKQGETIDRQAQMMAQLLEALSIREGISESPSGKGKGKAREDDDDDHILQ</sequence>
<feature type="region of interest" description="Disordered" evidence="12">
    <location>
        <begin position="1"/>
        <end position="89"/>
    </location>
</feature>
<evidence type="ECO:0000256" key="13">
    <source>
        <dbReference type="SAM" id="Phobius"/>
    </source>
</evidence>
<evidence type="ECO:0000256" key="8">
    <source>
        <dbReference type="ARBA" id="ARBA00022989"/>
    </source>
</evidence>
<evidence type="ECO:0000256" key="12">
    <source>
        <dbReference type="SAM" id="MobiDB-lite"/>
    </source>
</evidence>
<dbReference type="PANTHER" id="PTHR11537:SF254">
    <property type="entry name" value="POTASSIUM VOLTAGE-GATED CHANNEL PROTEIN SHAB"/>
    <property type="match status" value="1"/>
</dbReference>
<dbReference type="Gene3D" id="1.10.287.70">
    <property type="match status" value="1"/>
</dbReference>
<dbReference type="PRINTS" id="PR00169">
    <property type="entry name" value="KCHANNEL"/>
</dbReference>
<organism evidence="15 16">
    <name type="scientific">Vanrija pseudolonga</name>
    <dbReference type="NCBI Taxonomy" id="143232"/>
    <lineage>
        <taxon>Eukaryota</taxon>
        <taxon>Fungi</taxon>
        <taxon>Dikarya</taxon>
        <taxon>Basidiomycota</taxon>
        <taxon>Agaricomycotina</taxon>
        <taxon>Tremellomycetes</taxon>
        <taxon>Trichosporonales</taxon>
        <taxon>Trichosporonaceae</taxon>
        <taxon>Vanrija</taxon>
    </lineage>
</organism>
<keyword evidence="2" id="KW-0813">Transport</keyword>
<keyword evidence="3" id="KW-0633">Potassium transport</keyword>
<evidence type="ECO:0000256" key="11">
    <source>
        <dbReference type="ARBA" id="ARBA00023303"/>
    </source>
</evidence>
<evidence type="ECO:0000256" key="4">
    <source>
        <dbReference type="ARBA" id="ARBA00022692"/>
    </source>
</evidence>
<dbReference type="AlphaFoldDB" id="A0AAF1BQY9"/>
<evidence type="ECO:0000256" key="9">
    <source>
        <dbReference type="ARBA" id="ARBA00023065"/>
    </source>
</evidence>
<dbReference type="SUPFAM" id="SSF81324">
    <property type="entry name" value="Voltage-gated potassium channels"/>
    <property type="match status" value="1"/>
</dbReference>
<evidence type="ECO:0000256" key="6">
    <source>
        <dbReference type="ARBA" id="ARBA00022882"/>
    </source>
</evidence>
<dbReference type="RefSeq" id="XP_062627540.1">
    <property type="nucleotide sequence ID" value="XM_062771556.1"/>
</dbReference>
<feature type="region of interest" description="Disordered" evidence="12">
    <location>
        <begin position="535"/>
        <end position="562"/>
    </location>
</feature>
<dbReference type="GO" id="GO:0008076">
    <property type="term" value="C:voltage-gated potassium channel complex"/>
    <property type="evidence" value="ECO:0007669"/>
    <property type="project" value="InterPro"/>
</dbReference>
<evidence type="ECO:0000256" key="2">
    <source>
        <dbReference type="ARBA" id="ARBA00022448"/>
    </source>
</evidence>
<feature type="transmembrane region" description="Helical" evidence="13">
    <location>
        <begin position="157"/>
        <end position="179"/>
    </location>
</feature>
<keyword evidence="8 13" id="KW-1133">Transmembrane helix</keyword>
<dbReference type="InterPro" id="IPR028325">
    <property type="entry name" value="VG_K_chnl"/>
</dbReference>
<evidence type="ECO:0000256" key="1">
    <source>
        <dbReference type="ARBA" id="ARBA00004141"/>
    </source>
</evidence>
<name>A0AAF1BQY9_9TREE</name>
<keyword evidence="7" id="KW-0630">Potassium</keyword>
<dbReference type="GO" id="GO:0005249">
    <property type="term" value="F:voltage-gated potassium channel activity"/>
    <property type="evidence" value="ECO:0007669"/>
    <property type="project" value="InterPro"/>
</dbReference>
<keyword evidence="16" id="KW-1185">Reference proteome</keyword>
<keyword evidence="11" id="KW-0407">Ion channel</keyword>
<evidence type="ECO:0000256" key="5">
    <source>
        <dbReference type="ARBA" id="ARBA00022826"/>
    </source>
</evidence>
<feature type="region of interest" description="Disordered" evidence="12">
    <location>
        <begin position="444"/>
        <end position="486"/>
    </location>
</feature>
<keyword evidence="6" id="KW-0851">Voltage-gated channel</keyword>
<keyword evidence="4 13" id="KW-0812">Transmembrane</keyword>
<evidence type="ECO:0000313" key="15">
    <source>
        <dbReference type="EMBL" id="WOO81508.1"/>
    </source>
</evidence>
<dbReference type="GO" id="GO:0001508">
    <property type="term" value="P:action potential"/>
    <property type="evidence" value="ECO:0007669"/>
    <property type="project" value="TreeGrafter"/>
</dbReference>
<comment type="subcellular location">
    <subcellularLocation>
        <location evidence="1">Membrane</location>
        <topology evidence="1">Multi-pass membrane protein</topology>
    </subcellularLocation>
</comment>
<evidence type="ECO:0000256" key="10">
    <source>
        <dbReference type="ARBA" id="ARBA00023136"/>
    </source>
</evidence>
<evidence type="ECO:0000256" key="7">
    <source>
        <dbReference type="ARBA" id="ARBA00022958"/>
    </source>
</evidence>
<accession>A0AAF1BQY9</accession>
<reference evidence="15" key="1">
    <citation type="submission" date="2023-10" db="EMBL/GenBank/DDBJ databases">
        <authorList>
            <person name="Noh H."/>
        </authorList>
    </citation>
    <scope>NUCLEOTIDE SEQUENCE</scope>
    <source>
        <strain evidence="15">DUCC4014</strain>
    </source>
</reference>
<dbReference type="Gene3D" id="1.20.120.350">
    <property type="entry name" value="Voltage-gated potassium channels. Chain C"/>
    <property type="match status" value="1"/>
</dbReference>
<dbReference type="InterPro" id="IPR027359">
    <property type="entry name" value="Volt_channel_dom_sf"/>
</dbReference>
<dbReference type="Pfam" id="PF00520">
    <property type="entry name" value="Ion_trans"/>
    <property type="match status" value="1"/>
</dbReference>
<proteinExistence type="predicted"/>
<evidence type="ECO:0000313" key="16">
    <source>
        <dbReference type="Proteomes" id="UP000827549"/>
    </source>
</evidence>
<feature type="transmembrane region" description="Helical" evidence="13">
    <location>
        <begin position="221"/>
        <end position="242"/>
    </location>
</feature>
<dbReference type="GeneID" id="87808262"/>